<evidence type="ECO:0000313" key="3">
    <source>
        <dbReference type="Proteomes" id="UP000829494"/>
    </source>
</evidence>
<feature type="signal peptide" evidence="1">
    <location>
        <begin position="1"/>
        <end position="29"/>
    </location>
</feature>
<evidence type="ECO:0000313" key="2">
    <source>
        <dbReference type="EMBL" id="UNZ01109.1"/>
    </source>
</evidence>
<dbReference type="PROSITE" id="PS51257">
    <property type="entry name" value="PROKAR_LIPOPROTEIN"/>
    <property type="match status" value="1"/>
</dbReference>
<organism evidence="2 3">
    <name type="scientific">Streptomyces rimosus subsp. rimosus</name>
    <dbReference type="NCBI Taxonomy" id="132474"/>
    <lineage>
        <taxon>Bacteria</taxon>
        <taxon>Bacillati</taxon>
        <taxon>Actinomycetota</taxon>
        <taxon>Actinomycetes</taxon>
        <taxon>Kitasatosporales</taxon>
        <taxon>Streptomycetaceae</taxon>
        <taxon>Streptomyces</taxon>
    </lineage>
</organism>
<gene>
    <name evidence="2" type="ORF">SRIMR7_03050</name>
</gene>
<dbReference type="Proteomes" id="UP000829494">
    <property type="component" value="Chromosome"/>
</dbReference>
<feature type="chain" id="PRO_5045857443" evidence="1">
    <location>
        <begin position="30"/>
        <end position="91"/>
    </location>
</feature>
<protein>
    <submittedName>
        <fullName evidence="2">Uncharacterized protein</fullName>
    </submittedName>
</protein>
<evidence type="ECO:0000256" key="1">
    <source>
        <dbReference type="SAM" id="SignalP"/>
    </source>
</evidence>
<keyword evidence="1" id="KW-0732">Signal</keyword>
<sequence length="91" mass="9437">MRRTFRGAALAGAAAACLAGVLIPGTAHAAAEHTTVPPDIKVYSNDEYVRIFGVQKAAAEGVPLPSATGRQANGVAYDPPRPWFKVNCTSA</sequence>
<keyword evidence="3" id="KW-1185">Reference proteome</keyword>
<name>A0ABY3YTN6_STRRM</name>
<proteinExistence type="predicted"/>
<dbReference type="EMBL" id="CP094298">
    <property type="protein sequence ID" value="UNZ01109.1"/>
    <property type="molecule type" value="Genomic_DNA"/>
</dbReference>
<accession>A0ABY3YTN6</accession>
<reference evidence="2 3" key="1">
    <citation type="submission" date="2022-03" db="EMBL/GenBank/DDBJ databases">
        <title>Complete genome of Streptomyces rimosus ssp. rimosus R7 (=ATCC 10970).</title>
        <authorList>
            <person name="Beganovic S."/>
            <person name="Ruckert C."/>
            <person name="Busche T."/>
            <person name="Kalinowski J."/>
            <person name="Wittmann C."/>
        </authorList>
    </citation>
    <scope>NUCLEOTIDE SEQUENCE [LARGE SCALE GENOMIC DNA]</scope>
    <source>
        <strain evidence="2 3">R7</strain>
    </source>
</reference>